<protein>
    <submittedName>
        <fullName evidence="2">Glycosyltransferase 28 domain</fullName>
    </submittedName>
</protein>
<dbReference type="AlphaFoldDB" id="A0A508X8H0"/>
<accession>A0A508X8H0</accession>
<dbReference type="Gene3D" id="3.40.50.2000">
    <property type="entry name" value="Glycogen Phosphorylase B"/>
    <property type="match status" value="1"/>
</dbReference>
<dbReference type="PANTHER" id="PTHR21015:SF28">
    <property type="entry name" value="SLL1722 PROTEIN"/>
    <property type="match status" value="1"/>
</dbReference>
<feature type="domain" description="Glycosyl transferase family 28 C-terminal" evidence="1">
    <location>
        <begin position="217"/>
        <end position="353"/>
    </location>
</feature>
<dbReference type="PANTHER" id="PTHR21015">
    <property type="entry name" value="UDP-N-ACETYLGLUCOSAMINE--N-ACETYLMURAMYL-(PENTAPEPTIDE) PYROPHOSPHORYL-UNDECAPRENOL N-ACETYLGLUCOSAMINE TRANSFERASE 1"/>
    <property type="match status" value="1"/>
</dbReference>
<evidence type="ECO:0000313" key="2">
    <source>
        <dbReference type="EMBL" id="VTZ64163.1"/>
    </source>
</evidence>
<name>A0A508X8H0_9HYPH</name>
<dbReference type="GO" id="GO:0016758">
    <property type="term" value="F:hexosyltransferase activity"/>
    <property type="evidence" value="ECO:0007669"/>
    <property type="project" value="InterPro"/>
</dbReference>
<gene>
    <name evidence="2" type="ORF">EMEDMD4_570043</name>
</gene>
<proteinExistence type="predicted"/>
<dbReference type="InterPro" id="IPR007235">
    <property type="entry name" value="Glyco_trans_28_C"/>
</dbReference>
<organism evidence="2">
    <name type="scientific">Sinorhizobium medicae</name>
    <dbReference type="NCBI Taxonomy" id="110321"/>
    <lineage>
        <taxon>Bacteria</taxon>
        <taxon>Pseudomonadati</taxon>
        <taxon>Pseudomonadota</taxon>
        <taxon>Alphaproteobacteria</taxon>
        <taxon>Hyphomicrobiales</taxon>
        <taxon>Rhizobiaceae</taxon>
        <taxon>Sinorhizobium/Ensifer group</taxon>
        <taxon>Sinorhizobium</taxon>
    </lineage>
</organism>
<evidence type="ECO:0000259" key="1">
    <source>
        <dbReference type="Pfam" id="PF04101"/>
    </source>
</evidence>
<dbReference type="OMA" id="PFGRRQM"/>
<dbReference type="Proteomes" id="UP000507954">
    <property type="component" value="Unassembled WGS sequence"/>
</dbReference>
<dbReference type="EMBL" id="CABFNB010000125">
    <property type="protein sequence ID" value="VTZ64163.1"/>
    <property type="molecule type" value="Genomic_DNA"/>
</dbReference>
<dbReference type="SUPFAM" id="SSF53756">
    <property type="entry name" value="UDP-Glycosyltransferase/glycogen phosphorylase"/>
    <property type="match status" value="1"/>
</dbReference>
<reference evidence="2" key="1">
    <citation type="submission" date="2019-06" db="EMBL/GenBank/DDBJ databases">
        <authorList>
            <person name="Le Quere A."/>
            <person name="Colella S."/>
        </authorList>
    </citation>
    <scope>NUCLEOTIDE SEQUENCE</scope>
    <source>
        <strain evidence="2">EmedicaeMD41</strain>
    </source>
</reference>
<dbReference type="Pfam" id="PF04101">
    <property type="entry name" value="Glyco_tran_28_C"/>
    <property type="match status" value="1"/>
</dbReference>
<sequence length="384" mass="40748">MSSPRVLFYVQHLLGIGHLARASRIAEALIRRDFDVTMVTGGTPVPGFPGDGVKTIALPPVTAGDKGFSGLVDGEGRAVTAAFQEHRRDLLLEIYRRVVPEVVIIEAFPFGRRQMRFELLPLLAEIAASDRPPLVATSLRDILQERLKPGRAEETVEIVKNHFDLVLVHGDPGFARIEETFPLAGEISGKVVYTGLVAPPRPTGVPEKFDVVVSAGGGAVGSALIGAALAAAKLLPNALRWCLVTGPNLPQADFDAFAAAAPPGVSLFRFRRDFGGLLAGARLSISQAGYNTVCDILRAGCACLLVPFTAGGETEQRMRAARLEELDLAGVLPEEGITPELLAAKVGAMLARPKPAIPPLDLDGAAGTARTIEERLPGRRSSKV</sequence>
<keyword evidence="2" id="KW-0808">Transferase</keyword>